<dbReference type="InterPro" id="IPR050765">
    <property type="entry name" value="Riboflavin_Biosynth_HTPR"/>
</dbReference>
<dbReference type="EMBL" id="VWPH01000006">
    <property type="protein sequence ID" value="KAA5833607.1"/>
    <property type="molecule type" value="Genomic_DNA"/>
</dbReference>
<evidence type="ECO:0000259" key="1">
    <source>
        <dbReference type="Pfam" id="PF01872"/>
    </source>
</evidence>
<protein>
    <submittedName>
        <fullName evidence="2">Dihydrofolate reductase</fullName>
    </submittedName>
</protein>
<dbReference type="PANTHER" id="PTHR38011">
    <property type="entry name" value="DIHYDROFOLATE REDUCTASE FAMILY PROTEIN (AFU_ORTHOLOGUE AFUA_8G06820)"/>
    <property type="match status" value="1"/>
</dbReference>
<dbReference type="GO" id="GO:0008703">
    <property type="term" value="F:5-amino-6-(5-phosphoribosylamino)uracil reductase activity"/>
    <property type="evidence" value="ECO:0007669"/>
    <property type="project" value="InterPro"/>
</dbReference>
<accession>A0A5M7BZF7</accession>
<dbReference type="OrthoDB" id="195113at2"/>
<dbReference type="SUPFAM" id="SSF53597">
    <property type="entry name" value="Dihydrofolate reductase-like"/>
    <property type="match status" value="1"/>
</dbReference>
<dbReference type="SMR" id="A0A5M7BZF7"/>
<dbReference type="RefSeq" id="WP_150067294.1">
    <property type="nucleotide sequence ID" value="NZ_VWPH01000006.1"/>
</dbReference>
<dbReference type="AlphaFoldDB" id="A0A5M7BZF7"/>
<dbReference type="InterPro" id="IPR002734">
    <property type="entry name" value="RibDG_C"/>
</dbReference>
<dbReference type="PANTHER" id="PTHR38011:SF11">
    <property type="entry name" value="2,5-DIAMINO-6-RIBOSYLAMINO-4(3H)-PYRIMIDINONE 5'-PHOSPHATE REDUCTASE"/>
    <property type="match status" value="1"/>
</dbReference>
<dbReference type="GO" id="GO:0009231">
    <property type="term" value="P:riboflavin biosynthetic process"/>
    <property type="evidence" value="ECO:0007669"/>
    <property type="project" value="InterPro"/>
</dbReference>
<dbReference type="InterPro" id="IPR024072">
    <property type="entry name" value="DHFR-like_dom_sf"/>
</dbReference>
<feature type="domain" description="Bacterial bifunctional deaminase-reductase C-terminal" evidence="1">
    <location>
        <begin position="89"/>
        <end position="183"/>
    </location>
</feature>
<evidence type="ECO:0000313" key="2">
    <source>
        <dbReference type="EMBL" id="KAA5833607.1"/>
    </source>
</evidence>
<dbReference type="Gene3D" id="3.40.430.10">
    <property type="entry name" value="Dihydrofolate Reductase, subunit A"/>
    <property type="match status" value="1"/>
</dbReference>
<proteinExistence type="predicted"/>
<comment type="caution">
    <text evidence="2">The sequence shown here is derived from an EMBL/GenBank/DDBJ whole genome shotgun (WGS) entry which is preliminary data.</text>
</comment>
<evidence type="ECO:0000313" key="3">
    <source>
        <dbReference type="Proteomes" id="UP000323946"/>
    </source>
</evidence>
<reference evidence="2 3" key="1">
    <citation type="submission" date="2019-09" db="EMBL/GenBank/DDBJ databases">
        <title>Draft genome sequence of the thermophilic Saccharopolyspora hirsuta VKM Ac-666T.</title>
        <authorList>
            <person name="Lobastova T.G."/>
            <person name="Fokina V."/>
            <person name="Bragin E.Y."/>
            <person name="Shtratnikova V.Y."/>
            <person name="Starodumova I.P."/>
            <person name="Tarlachkov S.V."/>
            <person name="Donova M.V."/>
        </authorList>
    </citation>
    <scope>NUCLEOTIDE SEQUENCE [LARGE SCALE GENOMIC DNA]</scope>
    <source>
        <strain evidence="2 3">VKM Ac-666</strain>
    </source>
</reference>
<gene>
    <name evidence="2" type="ORF">F1721_15155</name>
</gene>
<organism evidence="2 3">
    <name type="scientific">Saccharopolyspora hirsuta</name>
    <dbReference type="NCBI Taxonomy" id="1837"/>
    <lineage>
        <taxon>Bacteria</taxon>
        <taxon>Bacillati</taxon>
        <taxon>Actinomycetota</taxon>
        <taxon>Actinomycetes</taxon>
        <taxon>Pseudonocardiales</taxon>
        <taxon>Pseudonocardiaceae</taxon>
        <taxon>Saccharopolyspora</taxon>
    </lineage>
</organism>
<name>A0A5M7BZF7_SACHI</name>
<dbReference type="Proteomes" id="UP000323946">
    <property type="component" value="Unassembled WGS sequence"/>
</dbReference>
<sequence length="194" mass="21183">MRKLTYCVASTIDGFIAAPDRSDPASTGLMEPKPEYLPRLLEELPEIIPTHLREPLGIADAEAKHFDTVVEGRSSYEIGLQAGITNAYAHLKHYVFSRTMTESPDPGVQLVASDPVEKVRELKAEPGKKIWLVGGAKLAAALRPEIDELLIKLNPVVAGAGIPLFDGDFHPEQFDLTSAHPLPGGVVHLTYQKR</sequence>
<keyword evidence="3" id="KW-1185">Reference proteome</keyword>
<dbReference type="Pfam" id="PF01872">
    <property type="entry name" value="RibD_C"/>
    <property type="match status" value="1"/>
</dbReference>